<organism evidence="3 4">
    <name type="scientific">Enterovibrio nigricans DSM 22720</name>
    <dbReference type="NCBI Taxonomy" id="1121868"/>
    <lineage>
        <taxon>Bacteria</taxon>
        <taxon>Pseudomonadati</taxon>
        <taxon>Pseudomonadota</taxon>
        <taxon>Gammaproteobacteria</taxon>
        <taxon>Vibrionales</taxon>
        <taxon>Vibrionaceae</taxon>
        <taxon>Enterovibrio</taxon>
    </lineage>
</organism>
<dbReference type="EMBL" id="FUXU01000107">
    <property type="protein sequence ID" value="SKA68883.1"/>
    <property type="molecule type" value="Genomic_DNA"/>
</dbReference>
<dbReference type="InterPro" id="IPR053392">
    <property type="entry name" value="Transposase_IS30-like"/>
</dbReference>
<accession>A0A1T4VV77</accession>
<gene>
    <name evidence="3" type="ORF">SAMN02745132_04363</name>
</gene>
<evidence type="ECO:0000313" key="3">
    <source>
        <dbReference type="EMBL" id="SKA68883.1"/>
    </source>
</evidence>
<dbReference type="InterPro" id="IPR001584">
    <property type="entry name" value="Integrase_cat-core"/>
</dbReference>
<dbReference type="AlphaFoldDB" id="A0A1T4VV77"/>
<reference evidence="4" key="1">
    <citation type="submission" date="2017-02" db="EMBL/GenBank/DDBJ databases">
        <authorList>
            <person name="Varghese N."/>
            <person name="Submissions S."/>
        </authorList>
    </citation>
    <scope>NUCLEOTIDE SEQUENCE [LARGE SCALE GENOMIC DNA]</scope>
    <source>
        <strain evidence="4">DSM 22720</strain>
    </source>
</reference>
<keyword evidence="1" id="KW-0233">DNA recombination</keyword>
<dbReference type="InterPro" id="IPR025246">
    <property type="entry name" value="IS30-like_HTH"/>
</dbReference>
<dbReference type="PANTHER" id="PTHR10948:SF23">
    <property type="entry name" value="TRANSPOSASE INSI FOR INSERTION SEQUENCE ELEMENT IS30A-RELATED"/>
    <property type="match status" value="1"/>
</dbReference>
<evidence type="ECO:0000259" key="2">
    <source>
        <dbReference type="PROSITE" id="PS50994"/>
    </source>
</evidence>
<keyword evidence="4" id="KW-1185">Reference proteome</keyword>
<dbReference type="GO" id="GO:0004803">
    <property type="term" value="F:transposase activity"/>
    <property type="evidence" value="ECO:0007669"/>
    <property type="project" value="TreeGrafter"/>
</dbReference>
<dbReference type="Proteomes" id="UP000190162">
    <property type="component" value="Unassembled WGS sequence"/>
</dbReference>
<dbReference type="GO" id="GO:0006310">
    <property type="term" value="P:DNA recombination"/>
    <property type="evidence" value="ECO:0007669"/>
    <property type="project" value="UniProtKB-KW"/>
</dbReference>
<dbReference type="InterPro" id="IPR036397">
    <property type="entry name" value="RNaseH_sf"/>
</dbReference>
<dbReference type="GO" id="GO:0032196">
    <property type="term" value="P:transposition"/>
    <property type="evidence" value="ECO:0007669"/>
    <property type="project" value="TreeGrafter"/>
</dbReference>
<dbReference type="GO" id="GO:0005829">
    <property type="term" value="C:cytosol"/>
    <property type="evidence" value="ECO:0007669"/>
    <property type="project" value="TreeGrafter"/>
</dbReference>
<protein>
    <submittedName>
        <fullName evidence="3">Transposase and inactivated derivatives, IS30 family</fullName>
    </submittedName>
</protein>
<dbReference type="OrthoDB" id="9803231at2"/>
<dbReference type="SUPFAM" id="SSF53098">
    <property type="entry name" value="Ribonuclease H-like"/>
    <property type="match status" value="1"/>
</dbReference>
<dbReference type="GO" id="GO:0015074">
    <property type="term" value="P:DNA integration"/>
    <property type="evidence" value="ECO:0007669"/>
    <property type="project" value="InterPro"/>
</dbReference>
<dbReference type="InterPro" id="IPR012337">
    <property type="entry name" value="RNaseH-like_sf"/>
</dbReference>
<dbReference type="PROSITE" id="PS50994">
    <property type="entry name" value="INTEGRASE"/>
    <property type="match status" value="1"/>
</dbReference>
<dbReference type="PANTHER" id="PTHR10948">
    <property type="entry name" value="TRANSPOSASE"/>
    <property type="match status" value="1"/>
</dbReference>
<proteinExistence type="predicted"/>
<dbReference type="Gene3D" id="1.10.10.60">
    <property type="entry name" value="Homeodomain-like"/>
    <property type="match status" value="1"/>
</dbReference>
<dbReference type="NCBIfam" id="NF033563">
    <property type="entry name" value="transpos_IS30"/>
    <property type="match status" value="1"/>
</dbReference>
<sequence>MKYQQLTEGKRYQISALLEQGISVKNIALAVGCHRGSVYRELNRNTFEEETYCPQYAQQACVARKRNATKYQIPSERVEFIRLLIEHDWSPEQISGVLTGSGMPVSHEWIYQHIAEDKVNGGKLYRHLRQGHKRYRKGKRVKAEVIKNAVSINDRPAIVDSRERFGDWEIDTVLGKHGTGAIVTLLERKSRFFLIQKVDSKSAKEVAEATINLLMPYNKEHVHTITADNGREFANHEDISAALETEFYFALSTPT</sequence>
<dbReference type="InterPro" id="IPR051917">
    <property type="entry name" value="Transposase-Integrase"/>
</dbReference>
<name>A0A1T4VV77_9GAMM</name>
<dbReference type="Pfam" id="PF13936">
    <property type="entry name" value="HTH_38"/>
    <property type="match status" value="1"/>
</dbReference>
<dbReference type="Gene3D" id="3.30.420.10">
    <property type="entry name" value="Ribonuclease H-like superfamily/Ribonuclease H"/>
    <property type="match status" value="1"/>
</dbReference>
<evidence type="ECO:0000256" key="1">
    <source>
        <dbReference type="ARBA" id="ARBA00023172"/>
    </source>
</evidence>
<dbReference type="GO" id="GO:0003676">
    <property type="term" value="F:nucleic acid binding"/>
    <property type="evidence" value="ECO:0007669"/>
    <property type="project" value="InterPro"/>
</dbReference>
<feature type="domain" description="Integrase catalytic" evidence="2">
    <location>
        <begin position="152"/>
        <end position="255"/>
    </location>
</feature>
<evidence type="ECO:0000313" key="4">
    <source>
        <dbReference type="Proteomes" id="UP000190162"/>
    </source>
</evidence>